<feature type="compositionally biased region" description="Polar residues" evidence="1">
    <location>
        <begin position="33"/>
        <end position="43"/>
    </location>
</feature>
<keyword evidence="3" id="KW-1185">Reference proteome</keyword>
<dbReference type="EMBL" id="ASPP01040773">
    <property type="protein sequence ID" value="ETO00534.1"/>
    <property type="molecule type" value="Genomic_DNA"/>
</dbReference>
<comment type="caution">
    <text evidence="2">The sequence shown here is derived from an EMBL/GenBank/DDBJ whole genome shotgun (WGS) entry which is preliminary data.</text>
</comment>
<dbReference type="AlphaFoldDB" id="X6LG37"/>
<proteinExistence type="predicted"/>
<reference evidence="2 3" key="1">
    <citation type="journal article" date="2013" name="Curr. Biol.">
        <title>The Genome of the Foraminiferan Reticulomyxa filosa.</title>
        <authorList>
            <person name="Glockner G."/>
            <person name="Hulsmann N."/>
            <person name="Schleicher M."/>
            <person name="Noegel A.A."/>
            <person name="Eichinger L."/>
            <person name="Gallinger C."/>
            <person name="Pawlowski J."/>
            <person name="Sierra R."/>
            <person name="Euteneuer U."/>
            <person name="Pillet L."/>
            <person name="Moustafa A."/>
            <person name="Platzer M."/>
            <person name="Groth M."/>
            <person name="Szafranski K."/>
            <person name="Schliwa M."/>
        </authorList>
    </citation>
    <scope>NUCLEOTIDE SEQUENCE [LARGE SCALE GENOMIC DNA]</scope>
</reference>
<feature type="non-terminal residue" evidence="2">
    <location>
        <position position="189"/>
    </location>
</feature>
<organism evidence="2 3">
    <name type="scientific">Reticulomyxa filosa</name>
    <dbReference type="NCBI Taxonomy" id="46433"/>
    <lineage>
        <taxon>Eukaryota</taxon>
        <taxon>Sar</taxon>
        <taxon>Rhizaria</taxon>
        <taxon>Retaria</taxon>
        <taxon>Foraminifera</taxon>
        <taxon>Monothalamids</taxon>
        <taxon>Reticulomyxidae</taxon>
        <taxon>Reticulomyxa</taxon>
    </lineage>
</organism>
<evidence type="ECO:0000256" key="1">
    <source>
        <dbReference type="SAM" id="MobiDB-lite"/>
    </source>
</evidence>
<gene>
    <name evidence="2" type="ORF">RFI_36905</name>
</gene>
<dbReference type="Gene3D" id="3.30.420.150">
    <property type="entry name" value="Exopolyphosphatase. Domain 2"/>
    <property type="match status" value="1"/>
</dbReference>
<feature type="region of interest" description="Disordered" evidence="1">
    <location>
        <begin position="31"/>
        <end position="64"/>
    </location>
</feature>
<sequence length="189" mass="21977">MQVFFLCFTVDVYFKKKKAGGIDTHKKAAQERLGNQSNGNEQNRCCLKRSQNKDSDNKKDDDCKHMGSFEKNGDKIEEERGDFEHCYQSLIGLLNITNECRWDREEKYVPTDLFTCSPYGVPIPKIFDHHHSFYWIENFYYIAQILQIETTPSSHFLSVLKERGKLFCAMDNASAITQFPVIASHDFPK</sequence>
<dbReference type="Proteomes" id="UP000023152">
    <property type="component" value="Unassembled WGS sequence"/>
</dbReference>
<feature type="compositionally biased region" description="Basic and acidic residues" evidence="1">
    <location>
        <begin position="51"/>
        <end position="64"/>
    </location>
</feature>
<evidence type="ECO:0000313" key="3">
    <source>
        <dbReference type="Proteomes" id="UP000023152"/>
    </source>
</evidence>
<evidence type="ECO:0000313" key="2">
    <source>
        <dbReference type="EMBL" id="ETO00534.1"/>
    </source>
</evidence>
<name>X6LG37_RETFI</name>
<protein>
    <submittedName>
        <fullName evidence="2">Uncharacterized protein</fullName>
    </submittedName>
</protein>
<accession>X6LG37</accession>